<gene>
    <name evidence="3" type="ORF">SAMN02194393_04592</name>
</gene>
<evidence type="ECO:0000256" key="2">
    <source>
        <dbReference type="SAM" id="SignalP"/>
    </source>
</evidence>
<sequence length="143" mass="15770">MKKNKFVILLLILSIVLTMNCVSFAVDEDDDDGIEEYELPDPRIYIPDIETGTQGASGFVKVINIIIGIGGTILLGYIAYTSIFDIKDLVKGSKSIDSMKGRGIALLISIVLVLLAITGTWVPIIYFIWEKVFIPILKAFVES</sequence>
<accession>A0A1T5MFP4</accession>
<dbReference type="AlphaFoldDB" id="A0A1T5MFP4"/>
<feature type="signal peptide" evidence="2">
    <location>
        <begin position="1"/>
        <end position="25"/>
    </location>
</feature>
<feature type="transmembrane region" description="Helical" evidence="1">
    <location>
        <begin position="104"/>
        <end position="129"/>
    </location>
</feature>
<dbReference type="Proteomes" id="UP000190285">
    <property type="component" value="Unassembled WGS sequence"/>
</dbReference>
<evidence type="ECO:0000313" key="4">
    <source>
        <dbReference type="Proteomes" id="UP000190285"/>
    </source>
</evidence>
<dbReference type="STRING" id="36842.SAMN02194393_04592"/>
<keyword evidence="2" id="KW-0732">Signal</keyword>
<proteinExistence type="predicted"/>
<feature type="chain" id="PRO_5012707727" description="DUF4190 domain-containing protein" evidence="2">
    <location>
        <begin position="26"/>
        <end position="143"/>
    </location>
</feature>
<keyword evidence="1" id="KW-1133">Transmembrane helix</keyword>
<keyword evidence="1" id="KW-0472">Membrane</keyword>
<reference evidence="3 4" key="1">
    <citation type="submission" date="2017-02" db="EMBL/GenBank/DDBJ databases">
        <authorList>
            <person name="Peterson S.W."/>
        </authorList>
    </citation>
    <scope>NUCLEOTIDE SEQUENCE [LARGE SCALE GENOMIC DNA]</scope>
    <source>
        <strain evidence="3 4">M1</strain>
    </source>
</reference>
<dbReference type="EMBL" id="FUZT01000015">
    <property type="protein sequence ID" value="SKC86893.1"/>
    <property type="molecule type" value="Genomic_DNA"/>
</dbReference>
<keyword evidence="1" id="KW-0812">Transmembrane</keyword>
<keyword evidence="4" id="KW-1185">Reference proteome</keyword>
<evidence type="ECO:0000313" key="3">
    <source>
        <dbReference type="EMBL" id="SKC86893.1"/>
    </source>
</evidence>
<organism evidence="3 4">
    <name type="scientific">Maledivibacter halophilus</name>
    <dbReference type="NCBI Taxonomy" id="36842"/>
    <lineage>
        <taxon>Bacteria</taxon>
        <taxon>Bacillati</taxon>
        <taxon>Bacillota</taxon>
        <taxon>Clostridia</taxon>
        <taxon>Peptostreptococcales</taxon>
        <taxon>Caminicellaceae</taxon>
        <taxon>Maledivibacter</taxon>
    </lineage>
</organism>
<evidence type="ECO:0008006" key="5">
    <source>
        <dbReference type="Google" id="ProtNLM"/>
    </source>
</evidence>
<evidence type="ECO:0000256" key="1">
    <source>
        <dbReference type="SAM" id="Phobius"/>
    </source>
</evidence>
<name>A0A1T5MFP4_9FIRM</name>
<protein>
    <recommendedName>
        <fullName evidence="5">DUF4190 domain-containing protein</fullName>
    </recommendedName>
</protein>
<dbReference type="RefSeq" id="WP_079495004.1">
    <property type="nucleotide sequence ID" value="NZ_FUZT01000015.1"/>
</dbReference>
<feature type="transmembrane region" description="Helical" evidence="1">
    <location>
        <begin position="62"/>
        <end position="83"/>
    </location>
</feature>